<evidence type="ECO:0000256" key="3">
    <source>
        <dbReference type="ARBA" id="ARBA00022448"/>
    </source>
</evidence>
<dbReference type="Gene3D" id="1.25.40.1030">
    <property type="match status" value="1"/>
</dbReference>
<dbReference type="AlphaFoldDB" id="A0A914UND0"/>
<dbReference type="GO" id="GO:0007030">
    <property type="term" value="P:Golgi organization"/>
    <property type="evidence" value="ECO:0007669"/>
    <property type="project" value="TreeGrafter"/>
</dbReference>
<dbReference type="PANTHER" id="PTHR13402">
    <property type="entry name" value="RGPR-RELATED"/>
    <property type="match status" value="1"/>
</dbReference>
<accession>A0A914UND0</accession>
<keyword evidence="3 6" id="KW-0813">Transport</keyword>
<evidence type="ECO:0000259" key="8">
    <source>
        <dbReference type="Pfam" id="PF12931"/>
    </source>
</evidence>
<sequence length="561" mass="63419">YSYGGSRHAHPHPHAGGRYTPNLSYGGGAYGGGHSRHYSHYEARPRPHSAFDREAYERERSRMYEAGYRYEPDEEEDDDSESRSGDTGSESATEEELAEYEYKLSHEQQRRRPLPPHDPRDLYYFYVIRLPNDLITHGVRRYPPPRGYESLAPIEKAAYLYYFSLYRKYMSPVAFRKIFAYQYSRFMLPRDSTPEKALEMIVQWTRAEYDANVLARTTAAYTASQKQLFSDDRETPDSRMSDRGSYNEVADSDRFSVESAPREPLKFRVPHAFARFGPGGRAIVVDPTQSIALVEIKDVKSLIVDADCRREIEILESFRGPLVAGQTPAHSVRLFVQRQLEKVRQAVSCADEEDEIDSHDCLLVWQLLDMVVQQQGRVTGPDLARLLTAGQREDWTKVDGGVTQRSVDPHAHARFTEFLLGGHIEEALDSAVRDGLFADALVMARRIFAGDAHRLDEIEAKFLSTRPIHNPVMTLLSVASNQPAPVLTNPPTDASGGWRPHAAIVLANLSSPTALNTVYHLGKALARRHRNYAADFCFLAVHLLAGWDVFTPIASSPEEDD</sequence>
<dbReference type="WBParaSite" id="PSAMB.scaffold11137size3569.g33903.t1">
    <property type="protein sequence ID" value="PSAMB.scaffold11137size3569.g33903.t1"/>
    <property type="gene ID" value="PSAMB.scaffold11137size3569.g33903"/>
</dbReference>
<name>A0A914UND0_9BILA</name>
<dbReference type="GO" id="GO:0015031">
    <property type="term" value="P:protein transport"/>
    <property type="evidence" value="ECO:0007669"/>
    <property type="project" value="UniProtKB-KW"/>
</dbReference>
<keyword evidence="4 6" id="KW-0256">Endoplasmic reticulum</keyword>
<dbReference type="InterPro" id="IPR024298">
    <property type="entry name" value="Sec16_Sec23-bd"/>
</dbReference>
<feature type="compositionally biased region" description="Basic and acidic residues" evidence="7">
    <location>
        <begin position="229"/>
        <end position="242"/>
    </location>
</feature>
<keyword evidence="6" id="KW-0333">Golgi apparatus</keyword>
<evidence type="ECO:0000256" key="5">
    <source>
        <dbReference type="ARBA" id="ARBA00022892"/>
    </source>
</evidence>
<evidence type="ECO:0000256" key="2">
    <source>
        <dbReference type="ARBA" id="ARBA00005927"/>
    </source>
</evidence>
<feature type="domain" description="Sec16 central conserved" evidence="9">
    <location>
        <begin position="271"/>
        <end position="376"/>
    </location>
</feature>
<dbReference type="CDD" id="cd09233">
    <property type="entry name" value="ACE1-Sec16-like"/>
    <property type="match status" value="1"/>
</dbReference>
<feature type="region of interest" description="Disordered" evidence="7">
    <location>
        <begin position="1"/>
        <end position="96"/>
    </location>
</feature>
<evidence type="ECO:0000256" key="4">
    <source>
        <dbReference type="ARBA" id="ARBA00022824"/>
    </source>
</evidence>
<organism evidence="10 11">
    <name type="scientific">Plectus sambesii</name>
    <dbReference type="NCBI Taxonomy" id="2011161"/>
    <lineage>
        <taxon>Eukaryota</taxon>
        <taxon>Metazoa</taxon>
        <taxon>Ecdysozoa</taxon>
        <taxon>Nematoda</taxon>
        <taxon>Chromadorea</taxon>
        <taxon>Plectida</taxon>
        <taxon>Plectina</taxon>
        <taxon>Plectoidea</taxon>
        <taxon>Plectidae</taxon>
        <taxon>Plectus</taxon>
    </lineage>
</organism>
<dbReference type="GO" id="GO:0016192">
    <property type="term" value="P:vesicle-mediated transport"/>
    <property type="evidence" value="ECO:0007669"/>
    <property type="project" value="UniProtKB-KW"/>
</dbReference>
<feature type="region of interest" description="Disordered" evidence="7">
    <location>
        <begin position="226"/>
        <end position="246"/>
    </location>
</feature>
<proteinExistence type="inferred from homology"/>
<keyword evidence="5 6" id="KW-0931">ER-Golgi transport</keyword>
<dbReference type="Pfam" id="PF12931">
    <property type="entry name" value="TPR_Sec16"/>
    <property type="match status" value="1"/>
</dbReference>
<dbReference type="PANTHER" id="PTHR13402:SF6">
    <property type="entry name" value="SECRETORY 16, ISOFORM I"/>
    <property type="match status" value="1"/>
</dbReference>
<evidence type="ECO:0000259" key="9">
    <source>
        <dbReference type="Pfam" id="PF12932"/>
    </source>
</evidence>
<reference evidence="11" key="1">
    <citation type="submission" date="2022-11" db="UniProtKB">
        <authorList>
            <consortium name="WormBaseParasite"/>
        </authorList>
    </citation>
    <scope>IDENTIFICATION</scope>
</reference>
<keyword evidence="10" id="KW-1185">Reference proteome</keyword>
<keyword evidence="6" id="KW-0653">Protein transport</keyword>
<dbReference type="GO" id="GO:0000139">
    <property type="term" value="C:Golgi membrane"/>
    <property type="evidence" value="ECO:0007669"/>
    <property type="project" value="UniProtKB-SubCell"/>
</dbReference>
<evidence type="ECO:0000313" key="10">
    <source>
        <dbReference type="Proteomes" id="UP000887566"/>
    </source>
</evidence>
<evidence type="ECO:0000256" key="6">
    <source>
        <dbReference type="RuleBase" id="RU364101"/>
    </source>
</evidence>
<keyword evidence="6" id="KW-0472">Membrane</keyword>
<feature type="compositionally biased region" description="Basic and acidic residues" evidence="7">
    <location>
        <begin position="39"/>
        <end position="71"/>
    </location>
</feature>
<comment type="subcellular location">
    <subcellularLocation>
        <location evidence="1">Endoplasmic reticulum</location>
    </subcellularLocation>
    <subcellularLocation>
        <location evidence="6">Golgi apparatus membrane</location>
    </subcellularLocation>
</comment>
<dbReference type="InterPro" id="IPR024340">
    <property type="entry name" value="Sec16_CCD"/>
</dbReference>
<evidence type="ECO:0000313" key="11">
    <source>
        <dbReference type="WBParaSite" id="PSAMB.scaffold11137size3569.g33903.t1"/>
    </source>
</evidence>
<feature type="domain" description="Sec16 Sec23-binding" evidence="8">
    <location>
        <begin position="417"/>
        <end position="540"/>
    </location>
</feature>
<dbReference type="GO" id="GO:0012507">
    <property type="term" value="C:ER to Golgi transport vesicle membrane"/>
    <property type="evidence" value="ECO:0007669"/>
    <property type="project" value="TreeGrafter"/>
</dbReference>
<evidence type="ECO:0000256" key="1">
    <source>
        <dbReference type="ARBA" id="ARBA00004240"/>
    </source>
</evidence>
<dbReference type="GO" id="GO:0070971">
    <property type="term" value="C:endoplasmic reticulum exit site"/>
    <property type="evidence" value="ECO:0007669"/>
    <property type="project" value="TreeGrafter"/>
</dbReference>
<protein>
    <recommendedName>
        <fullName evidence="6">Protein transport protein sec16</fullName>
    </recommendedName>
</protein>
<dbReference type="GO" id="GO:0070973">
    <property type="term" value="P:protein localization to endoplasmic reticulum exit site"/>
    <property type="evidence" value="ECO:0007669"/>
    <property type="project" value="TreeGrafter"/>
</dbReference>
<dbReference type="Proteomes" id="UP000887566">
    <property type="component" value="Unplaced"/>
</dbReference>
<comment type="similarity">
    <text evidence="2 6">Belongs to the SEC16 family.</text>
</comment>
<dbReference type="Pfam" id="PF12932">
    <property type="entry name" value="Sec16"/>
    <property type="match status" value="1"/>
</dbReference>
<evidence type="ECO:0000256" key="7">
    <source>
        <dbReference type="SAM" id="MobiDB-lite"/>
    </source>
</evidence>